<evidence type="ECO:0000256" key="1">
    <source>
        <dbReference type="SAM" id="MobiDB-lite"/>
    </source>
</evidence>
<dbReference type="Pfam" id="PF03343">
    <property type="entry name" value="SART-1"/>
    <property type="match status" value="1"/>
</dbReference>
<dbReference type="Proteomes" id="UP000265618">
    <property type="component" value="Unassembled WGS sequence"/>
</dbReference>
<evidence type="ECO:0000256" key="2">
    <source>
        <dbReference type="SAM" id="SignalP"/>
    </source>
</evidence>
<feature type="region of interest" description="Disordered" evidence="1">
    <location>
        <begin position="677"/>
        <end position="698"/>
    </location>
</feature>
<dbReference type="InterPro" id="IPR005011">
    <property type="entry name" value="SNU66/SART1"/>
</dbReference>
<feature type="region of interest" description="Disordered" evidence="1">
    <location>
        <begin position="597"/>
        <end position="660"/>
    </location>
</feature>
<accession>A0A9K3CXZ6</accession>
<feature type="compositionally biased region" description="Basic and acidic residues" evidence="1">
    <location>
        <begin position="935"/>
        <end position="955"/>
    </location>
</feature>
<proteinExistence type="predicted"/>
<feature type="region of interest" description="Disordered" evidence="1">
    <location>
        <begin position="929"/>
        <end position="972"/>
    </location>
</feature>
<evidence type="ECO:0000313" key="4">
    <source>
        <dbReference type="Proteomes" id="UP000265618"/>
    </source>
</evidence>
<feature type="region of interest" description="Disordered" evidence="1">
    <location>
        <begin position="1032"/>
        <end position="1067"/>
    </location>
</feature>
<feature type="chain" id="PRO_5039910382" evidence="2">
    <location>
        <begin position="19"/>
        <end position="1067"/>
    </location>
</feature>
<keyword evidence="2" id="KW-0732">Signal</keyword>
<keyword evidence="4" id="KW-1185">Reference proteome</keyword>
<sequence length="1067" mass="115948">MRGLCLVLLALALATVHANNLESPKVARTALRDARFDRGVSSDQLVKTMMTEETDRVACDAVCETTKNTCLADSDALFESVCTSCDLLSSQVFHILDVQNCGWIRQHDWDRVLLAMHNEEPDPVDPRHDPKMSLRDVVRASSAWSLEQVLSLRHFVSHVSSLEKDIEQQWGAAVTRFRSVILQLATRDCLAYAVPLVQDASVRRWIESRTSASLAHDHFLVSVGGPELAVAYSAQAVDQLWAGRSVPDCDAACADCVPVFDVLAAFDSLAQSLSDAEEALLSAAETELSPADAQCVCTDIVGGLRAGLKEVVTFVGTHSDNDLMLQAWASVLCQSGILPLLTRLTAVLNICHDMCSACTTLETQTQTQTQGEGETASLLRSLSLVRERTLSTLCYLLQFNHTDPSLIECVRVWLGEGGAVADYQVHDLLSHVLSIPDQGERERSVALLLREDAKRMALRPVGEDEAEGVCLDPSLTYEQCPPSDSCLRLYTDPEATAPSKVVVYGDMDLSASALYAARPGRSAYLSPRCLSVLLGGLDLNSRPSVGPEAGPAAERLGTGVSCEPSSLIRAMLLRLVAQSFVHVTGVAPDTVLKKAESRLNQRQKERESMLQEGSDPQPRQGRLSLTMGAAEGHACACPSPKPLRPSSMNRTHSGARDLSRTQMSSVVAMGALPYESQISSPDDQEREDTPNQPHQLDSGLALSHNTFCDMQGDILRTLLRVIRLEEEEMRRHAMYAKAVQAKTREMVSGVSAADVPMGEDDEEEVALGQGPAPQLEEGIVLDSVSEFISRLGDKKGAMRKSASKMVVNMATAHAPEEDVQSVTVQATKHQSFEEGGEVPSGPALKRRPRRQMGITAEKDDAASEAANAAFAAENIGKASTHAEPEVMEAVSSADSGNASISVFDALRMFNKSGDMDALRDEASLALYTDPNQQTEEDKAKREEATAKRQASEARVRMPGGRGVSKGSRGKEMGRELEAAVKLTPFSLEYRDSFGQLRSTKEEYKHMSRVFHNQHGGPKRQEVAMKRHIMTMEQKRRSGTSDSIRHTAQSEAKARSKLGGSGACLTVE</sequence>
<gene>
    <name evidence="3" type="ORF">KIPB_005982</name>
</gene>
<protein>
    <submittedName>
        <fullName evidence="3">SNU66/SART1 family protein</fullName>
    </submittedName>
</protein>
<evidence type="ECO:0000313" key="3">
    <source>
        <dbReference type="EMBL" id="GIQ84485.1"/>
    </source>
</evidence>
<reference evidence="3 4" key="1">
    <citation type="journal article" date="2018" name="PLoS ONE">
        <title>The draft genome of Kipferlia bialata reveals reductive genome evolution in fornicate parasites.</title>
        <authorList>
            <person name="Tanifuji G."/>
            <person name="Takabayashi S."/>
            <person name="Kume K."/>
            <person name="Takagi M."/>
            <person name="Nakayama T."/>
            <person name="Kamikawa R."/>
            <person name="Inagaki Y."/>
            <person name="Hashimoto T."/>
        </authorList>
    </citation>
    <scope>NUCLEOTIDE SEQUENCE [LARGE SCALE GENOMIC DNA]</scope>
    <source>
        <strain evidence="3">NY0173</strain>
    </source>
</reference>
<feature type="signal peptide" evidence="2">
    <location>
        <begin position="1"/>
        <end position="18"/>
    </location>
</feature>
<dbReference type="AlphaFoldDB" id="A0A9K3CXZ6"/>
<comment type="caution">
    <text evidence="3">The sequence shown here is derived from an EMBL/GenBank/DDBJ whole genome shotgun (WGS) entry which is preliminary data.</text>
</comment>
<dbReference type="EMBL" id="BDIP01001477">
    <property type="protein sequence ID" value="GIQ84485.1"/>
    <property type="molecule type" value="Genomic_DNA"/>
</dbReference>
<feature type="compositionally biased region" description="Basic and acidic residues" evidence="1">
    <location>
        <begin position="597"/>
        <end position="609"/>
    </location>
</feature>
<organism evidence="3 4">
    <name type="scientific">Kipferlia bialata</name>
    <dbReference type="NCBI Taxonomy" id="797122"/>
    <lineage>
        <taxon>Eukaryota</taxon>
        <taxon>Metamonada</taxon>
        <taxon>Carpediemonas-like organisms</taxon>
        <taxon>Kipferlia</taxon>
    </lineage>
</organism>
<feature type="compositionally biased region" description="Polar residues" evidence="1">
    <location>
        <begin position="1039"/>
        <end position="1049"/>
    </location>
</feature>
<dbReference type="GO" id="GO:0000398">
    <property type="term" value="P:mRNA splicing, via spliceosome"/>
    <property type="evidence" value="ECO:0007669"/>
    <property type="project" value="InterPro"/>
</dbReference>
<name>A0A9K3CXZ6_9EUKA</name>